<gene>
    <name evidence="3" type="ORF">H0194_04815</name>
</gene>
<proteinExistence type="inferred from homology"/>
<organism evidence="3 4">
    <name type="scientific">Corynebacterium incognita</name>
    <dbReference type="NCBI Taxonomy" id="2754725"/>
    <lineage>
        <taxon>Bacteria</taxon>
        <taxon>Bacillati</taxon>
        <taxon>Actinomycetota</taxon>
        <taxon>Actinomycetes</taxon>
        <taxon>Mycobacteriales</taxon>
        <taxon>Corynebacteriaceae</taxon>
        <taxon>Corynebacterium</taxon>
    </lineage>
</organism>
<dbReference type="InterPro" id="IPR014729">
    <property type="entry name" value="Rossmann-like_a/b/a_fold"/>
</dbReference>
<feature type="domain" description="UspA" evidence="2">
    <location>
        <begin position="3"/>
        <end position="147"/>
    </location>
</feature>
<evidence type="ECO:0000259" key="2">
    <source>
        <dbReference type="Pfam" id="PF00582"/>
    </source>
</evidence>
<dbReference type="Gene3D" id="3.40.50.620">
    <property type="entry name" value="HUPs"/>
    <property type="match status" value="1"/>
</dbReference>
<dbReference type="KEGG" id="cik:H0194_04815"/>
<dbReference type="InterPro" id="IPR006015">
    <property type="entry name" value="Universal_stress_UspA"/>
</dbReference>
<evidence type="ECO:0000313" key="3">
    <source>
        <dbReference type="EMBL" id="QNE90301.1"/>
    </source>
</evidence>
<name>A0A7G7CRT5_9CORY</name>
<dbReference type="AlphaFoldDB" id="A0A7G7CRT5"/>
<keyword evidence="4" id="KW-1185">Reference proteome</keyword>
<comment type="similarity">
    <text evidence="1">Belongs to the universal stress protein A family.</text>
</comment>
<dbReference type="PANTHER" id="PTHR31964:SF113">
    <property type="entry name" value="USPA DOMAIN-CONTAINING PROTEIN"/>
    <property type="match status" value="1"/>
</dbReference>
<evidence type="ECO:0000256" key="1">
    <source>
        <dbReference type="ARBA" id="ARBA00008791"/>
    </source>
</evidence>
<dbReference type="CDD" id="cd00293">
    <property type="entry name" value="USP-like"/>
    <property type="match status" value="1"/>
</dbReference>
<dbReference type="PRINTS" id="PR01438">
    <property type="entry name" value="UNVRSLSTRESS"/>
</dbReference>
<dbReference type="InterPro" id="IPR006016">
    <property type="entry name" value="UspA"/>
</dbReference>
<sequence length="162" mass="17094">MSTMLIAYDGSEQAGRAIAYAARMLKPATIEVLTAWEPVARQAARAVSPTGMHQPVIHAEEDPAYEEALRVCREGVAIAEAQGLTGHAHLVECTTSIGQAIVDAAKELDVDVIVAGTRAISGLRSLWSTSTADHIVRNAGLPVFIVPPEDDADTVADHGTDI</sequence>
<dbReference type="Pfam" id="PF00582">
    <property type="entry name" value="Usp"/>
    <property type="match status" value="1"/>
</dbReference>
<dbReference type="PANTHER" id="PTHR31964">
    <property type="entry name" value="ADENINE NUCLEOTIDE ALPHA HYDROLASES-LIKE SUPERFAMILY PROTEIN"/>
    <property type="match status" value="1"/>
</dbReference>
<reference evidence="3 4" key="1">
    <citation type="submission" date="2020-07" db="EMBL/GenBank/DDBJ databases">
        <title>Complete genome and description of Corynebacterium incognita strain Marseille-Q3630 sp. nov.</title>
        <authorList>
            <person name="Boxberger M."/>
        </authorList>
    </citation>
    <scope>NUCLEOTIDE SEQUENCE [LARGE SCALE GENOMIC DNA]</scope>
    <source>
        <strain evidence="3 4">Marseille-Q3630</strain>
    </source>
</reference>
<evidence type="ECO:0000313" key="4">
    <source>
        <dbReference type="Proteomes" id="UP000515743"/>
    </source>
</evidence>
<dbReference type="Proteomes" id="UP000515743">
    <property type="component" value="Chromosome"/>
</dbReference>
<dbReference type="SUPFAM" id="SSF52402">
    <property type="entry name" value="Adenine nucleotide alpha hydrolases-like"/>
    <property type="match status" value="1"/>
</dbReference>
<dbReference type="RefSeq" id="WP_185176674.1">
    <property type="nucleotide sequence ID" value="NZ_CP059404.1"/>
</dbReference>
<protein>
    <submittedName>
        <fullName evidence="3">Universal stress protein</fullName>
    </submittedName>
</protein>
<dbReference type="EMBL" id="CP059404">
    <property type="protein sequence ID" value="QNE90301.1"/>
    <property type="molecule type" value="Genomic_DNA"/>
</dbReference>
<accession>A0A7G7CRT5</accession>